<name>A0A928ZXT4_LEPEC</name>
<reference evidence="2" key="1">
    <citation type="submission" date="2020-10" db="EMBL/GenBank/DDBJ databases">
        <authorList>
            <person name="Castelo-Branco R."/>
            <person name="Eusebio N."/>
            <person name="Adriana R."/>
            <person name="Vieira A."/>
            <person name="Brugerolle De Fraissinette N."/>
            <person name="Rezende De Castro R."/>
            <person name="Schneider M.P."/>
            <person name="Vasconcelos V."/>
            <person name="Leao P.N."/>
        </authorList>
    </citation>
    <scope>NUCLEOTIDE SEQUENCE</scope>
    <source>
        <strain evidence="2">LEGE 11479</strain>
    </source>
</reference>
<dbReference type="Pfam" id="PF00583">
    <property type="entry name" value="Acetyltransf_1"/>
    <property type="match status" value="1"/>
</dbReference>
<dbReference type="InterPro" id="IPR016181">
    <property type="entry name" value="Acyl_CoA_acyltransferase"/>
</dbReference>
<dbReference type="CDD" id="cd04301">
    <property type="entry name" value="NAT_SF"/>
    <property type="match status" value="1"/>
</dbReference>
<dbReference type="InterPro" id="IPR000182">
    <property type="entry name" value="GNAT_dom"/>
</dbReference>
<dbReference type="AlphaFoldDB" id="A0A928ZXT4"/>
<dbReference type="Gene3D" id="3.40.630.30">
    <property type="match status" value="1"/>
</dbReference>
<protein>
    <submittedName>
        <fullName evidence="2">GNAT family N-acetyltransferase</fullName>
    </submittedName>
</protein>
<feature type="domain" description="N-acetyltransferase" evidence="1">
    <location>
        <begin position="31"/>
        <end position="92"/>
    </location>
</feature>
<organism evidence="2 3">
    <name type="scientific">Leptolyngbya cf. ectocarpi LEGE 11479</name>
    <dbReference type="NCBI Taxonomy" id="1828722"/>
    <lineage>
        <taxon>Bacteria</taxon>
        <taxon>Bacillati</taxon>
        <taxon>Cyanobacteriota</taxon>
        <taxon>Cyanophyceae</taxon>
        <taxon>Leptolyngbyales</taxon>
        <taxon>Leptolyngbyaceae</taxon>
        <taxon>Leptolyngbya group</taxon>
        <taxon>Leptolyngbya</taxon>
    </lineage>
</organism>
<sequence length="108" mass="12316">MTLPKQLTDDRLPPDYEIICLKSPEGIEGVSIAKLESTTSAVIQHVYVKPKYRRCYYGSQLIDTLVARLKQRGVIKVNAIAKTSNSKEKRFWANQNWKIVHNILQTGT</sequence>
<evidence type="ECO:0000313" key="3">
    <source>
        <dbReference type="Proteomes" id="UP000615026"/>
    </source>
</evidence>
<dbReference type="EMBL" id="JADEXP010000271">
    <property type="protein sequence ID" value="MBE9069417.1"/>
    <property type="molecule type" value="Genomic_DNA"/>
</dbReference>
<accession>A0A928ZXT4</accession>
<proteinExistence type="predicted"/>
<dbReference type="GO" id="GO:0016747">
    <property type="term" value="F:acyltransferase activity, transferring groups other than amino-acyl groups"/>
    <property type="evidence" value="ECO:0007669"/>
    <property type="project" value="InterPro"/>
</dbReference>
<dbReference type="SUPFAM" id="SSF55729">
    <property type="entry name" value="Acyl-CoA N-acyltransferases (Nat)"/>
    <property type="match status" value="1"/>
</dbReference>
<keyword evidence="3" id="KW-1185">Reference proteome</keyword>
<evidence type="ECO:0000259" key="1">
    <source>
        <dbReference type="Pfam" id="PF00583"/>
    </source>
</evidence>
<gene>
    <name evidence="2" type="ORF">IQ260_22485</name>
</gene>
<evidence type="ECO:0000313" key="2">
    <source>
        <dbReference type="EMBL" id="MBE9069417.1"/>
    </source>
</evidence>
<dbReference type="Proteomes" id="UP000615026">
    <property type="component" value="Unassembled WGS sequence"/>
</dbReference>
<comment type="caution">
    <text evidence="2">The sequence shown here is derived from an EMBL/GenBank/DDBJ whole genome shotgun (WGS) entry which is preliminary data.</text>
</comment>
<dbReference type="RefSeq" id="WP_193995321.1">
    <property type="nucleotide sequence ID" value="NZ_JADEXP010000271.1"/>
</dbReference>